<dbReference type="Proteomes" id="UP000254651">
    <property type="component" value="Unassembled WGS sequence"/>
</dbReference>
<dbReference type="InterPro" id="IPR001544">
    <property type="entry name" value="Aminotrans_IV"/>
</dbReference>
<dbReference type="GO" id="GO:0046820">
    <property type="term" value="F:4-amino-4-deoxychorismate synthase activity"/>
    <property type="evidence" value="ECO:0007669"/>
    <property type="project" value="UniProtKB-EC"/>
</dbReference>
<proteinExistence type="predicted"/>
<evidence type="ECO:0000313" key="2">
    <source>
        <dbReference type="EMBL" id="STZ75338.1"/>
    </source>
</evidence>
<dbReference type="PRINTS" id="PR00095">
    <property type="entry name" value="ANTSNTHASEI"/>
</dbReference>
<evidence type="ECO:0000313" key="3">
    <source>
        <dbReference type="Proteomes" id="UP000254651"/>
    </source>
</evidence>
<dbReference type="Gene3D" id="3.60.120.10">
    <property type="entry name" value="Anthranilate synthase"/>
    <property type="match status" value="1"/>
</dbReference>
<keyword evidence="3" id="KW-1185">Reference proteome</keyword>
<accession>A0A378UD62</accession>
<gene>
    <name evidence="2" type="primary">pabB</name>
    <name evidence="2" type="ORF">NCTC10295_00061</name>
</gene>
<dbReference type="EC" id="2.6.1.85" evidence="2"/>
<dbReference type="InterPro" id="IPR043131">
    <property type="entry name" value="BCAT-like_N"/>
</dbReference>
<sequence length="615" mass="67588">MYNQSIFNTDMPFFALLDDAAAGRAKLYQNHRETHFITPDALDTLDALLAQGWAKGLHAVLLADYAFGLPLQKLPAAHTGRLALHWFARCEAVCAETWLAEYSDGLPAGISAPQSDTGREDYLAAVAAIHAAIRRGDTYQINYTTRLHCQSYGHPVSLYRRLRQPVPYAALACLPEYGGSSVWTLCFSPELFLHIAPDGIITTEPMKGTAPVLNDGHDEARALALQADPKNRAENIMIVDLLRNDLGKIAETGGVRVPEPLKVSRFGSVWQMTSKIEAQAKACLSAADIFRAAFPCGSITGAPKRMSMQLIENLETAPRGLYTGSIGFLKPCAGGLGFEGVFNVVIRTLQLREISDGLYRGEYGVGSGIVIDSEPQAEYEECGWKARFLTSLTPEFGIFETLKVEANRCPLLARHTGRLKNAAHALNLLLPADWETQIRRRIAELPPALCRLKISLNADGLRFEHAEITALSGTQKVVIAPQILPVRDYLRRFKTDRRDIFDAVWQNAQAQGAFDGLLFNTNGFLLEGGRSNVFIKIRGQWHTPAADLDILNGVMRQAVLRDPQTYLGAEQVMESRITREMLEAAEDIRLTNALRGVLPATLSAAADHKGTPCTP</sequence>
<keyword evidence="2" id="KW-0808">Transferase</keyword>
<reference evidence="2 3" key="1">
    <citation type="submission" date="2018-06" db="EMBL/GenBank/DDBJ databases">
        <authorList>
            <consortium name="Pathogen Informatics"/>
            <person name="Doyle S."/>
        </authorList>
    </citation>
    <scope>NUCLEOTIDE SEQUENCE [LARGE SCALE GENOMIC DNA]</scope>
    <source>
        <strain evidence="2 3">NCTC10295</strain>
    </source>
</reference>
<organism evidence="2 3">
    <name type="scientific">Bergeriella denitrificans</name>
    <name type="common">Neisseria denitrificans</name>
    <dbReference type="NCBI Taxonomy" id="494"/>
    <lineage>
        <taxon>Bacteria</taxon>
        <taxon>Pseudomonadati</taxon>
        <taxon>Pseudomonadota</taxon>
        <taxon>Betaproteobacteria</taxon>
        <taxon>Neisseriales</taxon>
        <taxon>Neisseriaceae</taxon>
        <taxon>Bergeriella</taxon>
    </lineage>
</organism>
<dbReference type="Pfam" id="PF01063">
    <property type="entry name" value="Aminotran_4"/>
    <property type="match status" value="1"/>
</dbReference>
<feature type="domain" description="Chorismate-utilising enzyme C-terminal" evidence="1">
    <location>
        <begin position="119"/>
        <end position="383"/>
    </location>
</feature>
<dbReference type="Pfam" id="PF00425">
    <property type="entry name" value="Chorismate_bind"/>
    <property type="match status" value="1"/>
</dbReference>
<dbReference type="GO" id="GO:0000162">
    <property type="term" value="P:L-tryptophan biosynthetic process"/>
    <property type="evidence" value="ECO:0007669"/>
    <property type="project" value="TreeGrafter"/>
</dbReference>
<dbReference type="PANTHER" id="PTHR11236:SF50">
    <property type="entry name" value="AMINODEOXYCHORISMATE SYNTHASE COMPONENT 1"/>
    <property type="match status" value="1"/>
</dbReference>
<dbReference type="SUPFAM" id="SSF56322">
    <property type="entry name" value="ADC synthase"/>
    <property type="match status" value="1"/>
</dbReference>
<dbReference type="InterPro" id="IPR015890">
    <property type="entry name" value="Chorismate_C"/>
</dbReference>
<name>A0A378UD62_BERDE</name>
<dbReference type="Gene3D" id="3.30.470.10">
    <property type="match status" value="1"/>
</dbReference>
<protein>
    <submittedName>
        <fullName evidence="2">Para-aminobenzoate synthase component I</fullName>
        <ecNumber evidence="2">2.6.1.85</ecNumber>
    </submittedName>
</protein>
<dbReference type="EMBL" id="UGQS01000001">
    <property type="protein sequence ID" value="STZ75338.1"/>
    <property type="molecule type" value="Genomic_DNA"/>
</dbReference>
<evidence type="ECO:0000259" key="1">
    <source>
        <dbReference type="Pfam" id="PF00425"/>
    </source>
</evidence>
<dbReference type="PANTHER" id="PTHR11236">
    <property type="entry name" value="AMINOBENZOATE/ANTHRANILATE SYNTHASE"/>
    <property type="match status" value="1"/>
</dbReference>
<dbReference type="InterPro" id="IPR019999">
    <property type="entry name" value="Anth_synth_I-like"/>
</dbReference>
<dbReference type="AlphaFoldDB" id="A0A378UD62"/>
<dbReference type="InterPro" id="IPR043132">
    <property type="entry name" value="BCAT-like_C"/>
</dbReference>
<keyword evidence="2" id="KW-0032">Aminotransferase</keyword>
<dbReference type="SUPFAM" id="SSF56752">
    <property type="entry name" value="D-aminoacid aminotransferase-like PLP-dependent enzymes"/>
    <property type="match status" value="1"/>
</dbReference>
<dbReference type="Gene3D" id="3.20.10.10">
    <property type="entry name" value="D-amino Acid Aminotransferase, subunit A, domain 2"/>
    <property type="match status" value="1"/>
</dbReference>
<dbReference type="InterPro" id="IPR005801">
    <property type="entry name" value="ADC_synthase"/>
</dbReference>
<dbReference type="InterPro" id="IPR036038">
    <property type="entry name" value="Aminotransferase-like"/>
</dbReference>